<keyword evidence="5" id="KW-0067">ATP-binding</keyword>
<feature type="binding site" evidence="5">
    <location>
        <position position="88"/>
    </location>
    <ligand>
        <name>ATP</name>
        <dbReference type="ChEBI" id="CHEBI:30616"/>
    </ligand>
</feature>
<dbReference type="AlphaFoldDB" id="A0A0S7XQZ5"/>
<dbReference type="InterPro" id="IPR020719">
    <property type="entry name" value="RNA3'_term_phos_cycl-like_CS"/>
</dbReference>
<dbReference type="Gene3D" id="3.30.360.20">
    <property type="entry name" value="RNA 3'-terminal phosphate cyclase, insert domain"/>
    <property type="match status" value="1"/>
</dbReference>
<feature type="active site" description="Tele-AMP-histidine intermediate" evidence="5">
    <location>
        <position position="300"/>
    </location>
</feature>
<feature type="domain" description="RNA 3'-terminal phosphate cyclase" evidence="7">
    <location>
        <begin position="8"/>
        <end position="317"/>
    </location>
</feature>
<dbReference type="SUPFAM" id="SSF55205">
    <property type="entry name" value="EPT/RTPC-like"/>
    <property type="match status" value="1"/>
</dbReference>
<dbReference type="NCBIfam" id="TIGR03399">
    <property type="entry name" value="RNA_3prim_cycl"/>
    <property type="match status" value="1"/>
</dbReference>
<dbReference type="PANTHER" id="PTHR11096">
    <property type="entry name" value="RNA 3' TERMINAL PHOSPHATE CYCLASE"/>
    <property type="match status" value="1"/>
</dbReference>
<keyword evidence="3 5" id="KW-0547">Nucleotide-binding</keyword>
<dbReference type="SUPFAM" id="SSF52913">
    <property type="entry name" value="RNA 3'-terminal phosphate cyclase, RPTC, insert domain"/>
    <property type="match status" value="1"/>
</dbReference>
<dbReference type="PIRSF" id="PIRSF005378">
    <property type="entry name" value="RNA3'_term_phos_cycl_euk"/>
    <property type="match status" value="1"/>
</dbReference>
<protein>
    <recommendedName>
        <fullName evidence="5 6">RNA 3'-terminal phosphate cyclase</fullName>
        <shortName evidence="5">RNA cyclase</shortName>
        <shortName evidence="5">RNA-3'-phosphate cyclase</shortName>
        <ecNumber evidence="5 6">6.5.1.4</ecNumber>
    </recommendedName>
</protein>
<sequence length="332" mass="35521">MIEIDGAEGGGQILRIATALSVLSGRPLRVTNIRGARPKPGLQPQHLLGVKGAEIGSTTVTFEPGSIRGRPDWRLEVGTAGSTMLLVQSLLPCLAAAGDRSRVTLTGGTNNPWAPPVEYFQEVFLPTVERMGVRARLELRRRGFYPKGGGEVVLEVDPCPEVKPIQRTERGDLTGIRGVAYSRNLPRHITERIAKAVTERLQAAGLPRPQFEYDTEGPSASPGCGVVLFADCAGDVRLGGDALGERGKPAEKVGEEAAEALIHEIESGAAVDRHLADQLVIYAALASGQSRYLASEATDHIRLAIDVTQRMLDARFALEGERPVAVACAGRR</sequence>
<keyword evidence="2 5" id="KW-0436">Ligase</keyword>
<dbReference type="InterPro" id="IPR013792">
    <property type="entry name" value="RNA3'P_cycl/enolpyr_Trfase_a/b"/>
</dbReference>
<dbReference type="HAMAP" id="MF_00200">
    <property type="entry name" value="RTC"/>
    <property type="match status" value="1"/>
</dbReference>
<dbReference type="InterPro" id="IPR000228">
    <property type="entry name" value="RNA3'_term_phos_cyc"/>
</dbReference>
<dbReference type="PROSITE" id="PS01287">
    <property type="entry name" value="RTC"/>
    <property type="match status" value="1"/>
</dbReference>
<dbReference type="InterPro" id="IPR023797">
    <property type="entry name" value="RNA3'_phos_cyclase_dom"/>
</dbReference>
<feature type="binding site" evidence="5">
    <location>
        <begin position="274"/>
        <end position="278"/>
    </location>
    <ligand>
        <name>ATP</name>
        <dbReference type="ChEBI" id="CHEBI:30616"/>
    </ligand>
</feature>
<proteinExistence type="inferred from homology"/>
<evidence type="ECO:0000256" key="1">
    <source>
        <dbReference type="ARBA" id="ARBA00009206"/>
    </source>
</evidence>
<dbReference type="GO" id="GO:0005737">
    <property type="term" value="C:cytoplasm"/>
    <property type="evidence" value="ECO:0007669"/>
    <property type="project" value="UniProtKB-SubCell"/>
</dbReference>
<dbReference type="InterPro" id="IPR013791">
    <property type="entry name" value="RNA3'-term_phos_cycl_insert"/>
</dbReference>
<dbReference type="PATRIC" id="fig|1704032.3.peg.958"/>
<evidence type="ECO:0000256" key="6">
    <source>
        <dbReference type="NCBIfam" id="TIGR03399"/>
    </source>
</evidence>
<dbReference type="GO" id="GO:0003963">
    <property type="term" value="F:RNA-3'-phosphate cyclase activity"/>
    <property type="evidence" value="ECO:0007669"/>
    <property type="project" value="UniProtKB-UniRule"/>
</dbReference>
<keyword evidence="5" id="KW-0963">Cytoplasm</keyword>
<evidence type="ECO:0000313" key="9">
    <source>
        <dbReference type="EMBL" id="KPJ64756.1"/>
    </source>
</evidence>
<evidence type="ECO:0000256" key="3">
    <source>
        <dbReference type="ARBA" id="ARBA00022741"/>
    </source>
</evidence>
<reference evidence="9 10" key="1">
    <citation type="journal article" date="2015" name="Microbiome">
        <title>Genomic resolution of linkages in carbon, nitrogen, and sulfur cycling among widespread estuary sediment bacteria.</title>
        <authorList>
            <person name="Baker B.J."/>
            <person name="Lazar C.S."/>
            <person name="Teske A.P."/>
            <person name="Dick G.J."/>
        </authorList>
    </citation>
    <scope>NUCLEOTIDE SEQUENCE [LARGE SCALE GENOMIC DNA]</scope>
    <source>
        <strain evidence="9">DG_56</strain>
    </source>
</reference>
<name>A0A0S7XQZ5_9BACT</name>
<organism evidence="9 10">
    <name type="scientific">candidate division KD3-62 bacterium DG_56</name>
    <dbReference type="NCBI Taxonomy" id="1704032"/>
    <lineage>
        <taxon>Bacteria</taxon>
        <taxon>candidate division KD3-62</taxon>
    </lineage>
</organism>
<evidence type="ECO:0000259" key="7">
    <source>
        <dbReference type="Pfam" id="PF01137"/>
    </source>
</evidence>
<comment type="similarity">
    <text evidence="1 5">Belongs to the RNA 3'-terminal cyclase family. Type 1 subfamily.</text>
</comment>
<evidence type="ECO:0000256" key="4">
    <source>
        <dbReference type="ARBA" id="ARBA00024481"/>
    </source>
</evidence>
<dbReference type="InterPro" id="IPR036553">
    <property type="entry name" value="RPTC_insert"/>
</dbReference>
<accession>A0A0S7XQZ5</accession>
<dbReference type="EC" id="6.5.1.4" evidence="5 6"/>
<comment type="subcellular location">
    <subcellularLocation>
        <location evidence="5">Cytoplasm</location>
    </subcellularLocation>
</comment>
<dbReference type="GO" id="GO:0005524">
    <property type="term" value="F:ATP binding"/>
    <property type="evidence" value="ECO:0007669"/>
    <property type="project" value="UniProtKB-KW"/>
</dbReference>
<evidence type="ECO:0000313" key="10">
    <source>
        <dbReference type="Proteomes" id="UP000052020"/>
    </source>
</evidence>
<dbReference type="PANTHER" id="PTHR11096:SF0">
    <property type="entry name" value="RNA 3'-TERMINAL PHOSPHATE CYCLASE"/>
    <property type="match status" value="1"/>
</dbReference>
<dbReference type="EMBL" id="LIZY01000008">
    <property type="protein sequence ID" value="KPJ64756.1"/>
    <property type="molecule type" value="Genomic_DNA"/>
</dbReference>
<evidence type="ECO:0000256" key="2">
    <source>
        <dbReference type="ARBA" id="ARBA00022598"/>
    </source>
</evidence>
<gene>
    <name evidence="5" type="primary">rtcA</name>
    <name evidence="9" type="ORF">AMK68_00630</name>
</gene>
<evidence type="ECO:0000259" key="8">
    <source>
        <dbReference type="Pfam" id="PF05189"/>
    </source>
</evidence>
<evidence type="ECO:0000256" key="5">
    <source>
        <dbReference type="HAMAP-Rule" id="MF_00200"/>
    </source>
</evidence>
<comment type="caution">
    <text evidence="9">The sequence shown here is derived from an EMBL/GenBank/DDBJ whole genome shotgun (WGS) entry which is preliminary data.</text>
</comment>
<dbReference type="Proteomes" id="UP000052020">
    <property type="component" value="Unassembled WGS sequence"/>
</dbReference>
<dbReference type="InterPro" id="IPR017770">
    <property type="entry name" value="RNA3'_term_phos_cyc_type_1"/>
</dbReference>
<comment type="function">
    <text evidence="5">Catalyzes the conversion of 3'-phosphate to a 2',3'-cyclic phosphodiester at the end of RNA. The mechanism of action of the enzyme occurs in 3 steps: (A) adenylation of the enzyme by ATP; (B) transfer of adenylate to an RNA-N3'P to produce RNA-N3'PP5'A; (C) and attack of the adjacent 2'-hydroxyl on the 3'-phosphorus in the diester linkage to produce the cyclic end product. The biological role of this enzyme is unknown but it is likely to function in some aspects of cellular RNA processing.</text>
</comment>
<dbReference type="InterPro" id="IPR037136">
    <property type="entry name" value="RNA3'_phos_cyclase_dom_sf"/>
</dbReference>
<feature type="domain" description="RNA 3'-terminal phosphate cyclase insert" evidence="8">
    <location>
        <begin position="168"/>
        <end position="266"/>
    </location>
</feature>
<dbReference type="Pfam" id="PF01137">
    <property type="entry name" value="RTC"/>
    <property type="match status" value="1"/>
</dbReference>
<comment type="catalytic activity">
    <reaction evidence="4 5">
        <text>a 3'-end 3'-phospho-ribonucleotide-RNA + ATP = a 3'-end 2',3'-cyclophospho-ribonucleotide-RNA + AMP + diphosphate</text>
        <dbReference type="Rhea" id="RHEA:23976"/>
        <dbReference type="Rhea" id="RHEA-COMP:10463"/>
        <dbReference type="Rhea" id="RHEA-COMP:10464"/>
        <dbReference type="ChEBI" id="CHEBI:30616"/>
        <dbReference type="ChEBI" id="CHEBI:33019"/>
        <dbReference type="ChEBI" id="CHEBI:83062"/>
        <dbReference type="ChEBI" id="CHEBI:83064"/>
        <dbReference type="ChEBI" id="CHEBI:456215"/>
        <dbReference type="EC" id="6.5.1.4"/>
    </reaction>
</comment>
<dbReference type="GO" id="GO:0006396">
    <property type="term" value="P:RNA processing"/>
    <property type="evidence" value="ECO:0007669"/>
    <property type="project" value="UniProtKB-UniRule"/>
</dbReference>
<dbReference type="Pfam" id="PF05189">
    <property type="entry name" value="RTC_insert"/>
    <property type="match status" value="1"/>
</dbReference>
<dbReference type="Gene3D" id="3.65.10.20">
    <property type="entry name" value="RNA 3'-terminal phosphate cyclase domain"/>
    <property type="match status" value="1"/>
</dbReference>